<feature type="transmembrane region" description="Helical" evidence="6">
    <location>
        <begin position="550"/>
        <end position="575"/>
    </location>
</feature>
<keyword evidence="5 6" id="KW-0472">Membrane</keyword>
<dbReference type="PANTHER" id="PTHR28234">
    <property type="entry name" value="NUCLEAR CONTROL OF ATPASE PROTEIN 2"/>
    <property type="match status" value="1"/>
</dbReference>
<evidence type="ECO:0000256" key="6">
    <source>
        <dbReference type="SAM" id="Phobius"/>
    </source>
</evidence>
<proteinExistence type="predicted"/>
<keyword evidence="3 6" id="KW-1133">Transmembrane helix</keyword>
<dbReference type="Proteomes" id="UP001187192">
    <property type="component" value="Unassembled WGS sequence"/>
</dbReference>
<name>A0AA88DIT6_FICCA</name>
<organism evidence="7 8">
    <name type="scientific">Ficus carica</name>
    <name type="common">Common fig</name>
    <dbReference type="NCBI Taxonomy" id="3494"/>
    <lineage>
        <taxon>Eukaryota</taxon>
        <taxon>Viridiplantae</taxon>
        <taxon>Streptophyta</taxon>
        <taxon>Embryophyta</taxon>
        <taxon>Tracheophyta</taxon>
        <taxon>Spermatophyta</taxon>
        <taxon>Magnoliopsida</taxon>
        <taxon>eudicotyledons</taxon>
        <taxon>Gunneridae</taxon>
        <taxon>Pentapetalae</taxon>
        <taxon>rosids</taxon>
        <taxon>fabids</taxon>
        <taxon>Rosales</taxon>
        <taxon>Moraceae</taxon>
        <taxon>Ficeae</taxon>
        <taxon>Ficus</taxon>
    </lineage>
</organism>
<dbReference type="EMBL" id="BTGU01000024">
    <property type="protein sequence ID" value="GMN47109.1"/>
    <property type="molecule type" value="Genomic_DNA"/>
</dbReference>
<evidence type="ECO:0000256" key="1">
    <source>
        <dbReference type="ARBA" id="ARBA00004225"/>
    </source>
</evidence>
<evidence type="ECO:0008006" key="9">
    <source>
        <dbReference type="Google" id="ProtNLM"/>
    </source>
</evidence>
<dbReference type="InterPro" id="IPR013946">
    <property type="entry name" value="NCA2-like"/>
</dbReference>
<keyword evidence="2 6" id="KW-0812">Transmembrane</keyword>
<dbReference type="AlphaFoldDB" id="A0AA88DIT6"/>
<dbReference type="PANTHER" id="PTHR28234:SF1">
    <property type="entry name" value="NUCLEAR CONTROL OF ATPASE PROTEIN 2"/>
    <property type="match status" value="1"/>
</dbReference>
<evidence type="ECO:0000313" key="7">
    <source>
        <dbReference type="EMBL" id="GMN47109.1"/>
    </source>
</evidence>
<dbReference type="Pfam" id="PF08637">
    <property type="entry name" value="NCA2"/>
    <property type="match status" value="1"/>
</dbReference>
<comment type="caution">
    <text evidence="7">The sequence shown here is derived from an EMBL/GenBank/DDBJ whole genome shotgun (WGS) entry which is preliminary data.</text>
</comment>
<reference evidence="7" key="1">
    <citation type="submission" date="2023-07" db="EMBL/GenBank/DDBJ databases">
        <title>draft genome sequence of fig (Ficus carica).</title>
        <authorList>
            <person name="Takahashi T."/>
            <person name="Nishimura K."/>
        </authorList>
    </citation>
    <scope>NUCLEOTIDE SEQUENCE</scope>
</reference>
<evidence type="ECO:0000256" key="2">
    <source>
        <dbReference type="ARBA" id="ARBA00022692"/>
    </source>
</evidence>
<evidence type="ECO:0000256" key="4">
    <source>
        <dbReference type="ARBA" id="ARBA00023128"/>
    </source>
</evidence>
<evidence type="ECO:0000313" key="8">
    <source>
        <dbReference type="Proteomes" id="UP001187192"/>
    </source>
</evidence>
<evidence type="ECO:0000256" key="5">
    <source>
        <dbReference type="ARBA" id="ARBA00023136"/>
    </source>
</evidence>
<protein>
    <recommendedName>
        <fullName evidence="9">Protein DGS1, mitochondrial</fullName>
    </recommendedName>
</protein>
<keyword evidence="8" id="KW-1185">Reference proteome</keyword>
<evidence type="ECO:0000256" key="3">
    <source>
        <dbReference type="ARBA" id="ARBA00022989"/>
    </source>
</evidence>
<dbReference type="GO" id="GO:0005741">
    <property type="term" value="C:mitochondrial outer membrane"/>
    <property type="evidence" value="ECO:0007669"/>
    <property type="project" value="TreeGrafter"/>
</dbReference>
<gene>
    <name evidence="7" type="ORF">TIFTF001_016282</name>
</gene>
<comment type="subcellular location">
    <subcellularLocation>
        <location evidence="1">Mitochondrion membrane</location>
        <topology evidence="1">Multi-pass membrane protein</topology>
    </subcellularLocation>
</comment>
<accession>A0AA88DIT6</accession>
<sequence length="687" mass="78098">MADVDDGSPPTDSRNLFSFYSSYLRNRALALISSLDSSFLGKISNLCRQAARARSRRRRPRLPLPLPSTVSDSPLYSLCFLFLSFSTYMDCASVGYPELTVQEGCKIFLSNIVTEGYNLVRVETEASRVIDVLEDILERIYSDLHDVQKNLHFWQSRAEGTNAQKAYFMLFERGPLALFDGTIQLIRECVTEGSCVQRLCHSASAHISERIAVLNSLRCSLATFWAQNHRSRACGNNPKASIGPVFATLRWLSGRSSLSGCIVDNLNFPIKEWVYVEVGQLGEEMMNDPDSALCSLLVTVNLLFSKLETSLSNLHAMDQIDTSTEAGYSLPLLFEKLPDVNQEGSRWTDSEINNAIDLVYQNLNKLESYISSLVVKHRKPRKVTRYWIRYTCGAVGLSVCSMWLLKHSSLMGSSDIDNWIREARNSTVSFFSEHVEQPLLSIRDELFDTFRKRHKGVIELEEVQSTSNSLHRMLLAFTEQVKGQKLPENASDQEMLEIVMARYEKELMHPIQNLLSGELARALLIQVQKLKLDIETAMLELDQILRANEINFAILAALPAFFLSVGLLMLVRAWFKQDTRAEGRGRISRIQRRLLVVEVEKRIMLHQTFLDKGLESDAQCMFGLLLYSLDRLYCAVERHAKATGEWQCLKEDILDLGKSDLQTAYKLTVTSRMGRMYECLLPSLKRQ</sequence>
<keyword evidence="4" id="KW-0496">Mitochondrion</keyword>